<feature type="active site" description="Nucleophile" evidence="9">
    <location>
        <position position="122"/>
    </location>
</feature>
<keyword evidence="8 9" id="KW-0624">Polysaccharide degradation</keyword>
<feature type="active site" description="Proton donor" evidence="9">
    <location>
        <position position="212"/>
    </location>
</feature>
<evidence type="ECO:0000256" key="3">
    <source>
        <dbReference type="ARBA" id="ARBA00012590"/>
    </source>
</evidence>
<dbReference type="PROSITE" id="PS00777">
    <property type="entry name" value="GH11_2"/>
    <property type="match status" value="1"/>
</dbReference>
<evidence type="ECO:0000256" key="6">
    <source>
        <dbReference type="ARBA" id="ARBA00023277"/>
    </source>
</evidence>
<protein>
    <recommendedName>
        <fullName evidence="3 9">Endo-1,4-beta-xylanase</fullName>
        <ecNumber evidence="3 9">3.2.1.8</ecNumber>
    </recommendedName>
</protein>
<keyword evidence="7 9" id="KW-0326">Glycosidase</keyword>
<evidence type="ECO:0000259" key="13">
    <source>
        <dbReference type="PROSITE" id="PS51761"/>
    </source>
</evidence>
<dbReference type="Gene3D" id="2.60.120.260">
    <property type="entry name" value="Galactose-binding domain-like"/>
    <property type="match status" value="1"/>
</dbReference>
<comment type="catalytic activity">
    <reaction evidence="1 9 10">
        <text>Endohydrolysis of (1-&gt;4)-beta-D-xylosidic linkages in xylans.</text>
        <dbReference type="EC" id="3.2.1.8"/>
    </reaction>
</comment>
<dbReference type="Pfam" id="PF03422">
    <property type="entry name" value="CBM_6"/>
    <property type="match status" value="1"/>
</dbReference>
<dbReference type="GO" id="GO:0030246">
    <property type="term" value="F:carbohydrate binding"/>
    <property type="evidence" value="ECO:0007669"/>
    <property type="project" value="InterPro"/>
</dbReference>
<evidence type="ECO:0000256" key="8">
    <source>
        <dbReference type="ARBA" id="ARBA00023326"/>
    </source>
</evidence>
<evidence type="ECO:0000256" key="7">
    <source>
        <dbReference type="ARBA" id="ARBA00023295"/>
    </source>
</evidence>
<dbReference type="CDD" id="cd04078">
    <property type="entry name" value="CBM36_xylanase-like"/>
    <property type="match status" value="1"/>
</dbReference>
<evidence type="ECO:0000256" key="9">
    <source>
        <dbReference type="PROSITE-ProRule" id="PRU01097"/>
    </source>
</evidence>
<dbReference type="EMBL" id="MK878879">
    <property type="protein sequence ID" value="QFX79337.1"/>
    <property type="molecule type" value="Genomic_DNA"/>
</dbReference>
<dbReference type="PROSITE" id="PS00776">
    <property type="entry name" value="GH11_1"/>
    <property type="match status" value="1"/>
</dbReference>
<dbReference type="PANTHER" id="PTHR46828">
    <property type="entry name" value="ENDO-1,4-BETA-XYLANASE A-RELATED"/>
    <property type="match status" value="1"/>
</dbReference>
<organism evidence="14">
    <name type="scientific">uncultured Paenibacillaceae bacterium</name>
    <dbReference type="NCBI Taxonomy" id="256850"/>
    <lineage>
        <taxon>Bacteria</taxon>
        <taxon>Bacillati</taxon>
        <taxon>Bacillota</taxon>
        <taxon>Bacilli</taxon>
        <taxon>Bacillales</taxon>
        <taxon>Paenibacillaceae</taxon>
        <taxon>environmental samples</taxon>
    </lineage>
</organism>
<dbReference type="Gene3D" id="2.60.120.180">
    <property type="match status" value="1"/>
</dbReference>
<dbReference type="Pfam" id="PF00457">
    <property type="entry name" value="Glyco_hydro_11"/>
    <property type="match status" value="1"/>
</dbReference>
<keyword evidence="11" id="KW-0732">Signal</keyword>
<evidence type="ECO:0000256" key="1">
    <source>
        <dbReference type="ARBA" id="ARBA00000681"/>
    </source>
</evidence>
<evidence type="ECO:0000256" key="5">
    <source>
        <dbReference type="ARBA" id="ARBA00022801"/>
    </source>
</evidence>
<dbReference type="InterPro" id="IPR013320">
    <property type="entry name" value="ConA-like_dom_sf"/>
</dbReference>
<dbReference type="InterPro" id="IPR013319">
    <property type="entry name" value="GH11/12"/>
</dbReference>
<evidence type="ECO:0000256" key="4">
    <source>
        <dbReference type="ARBA" id="ARBA00022651"/>
    </source>
</evidence>
<dbReference type="PANTHER" id="PTHR46828:SF2">
    <property type="entry name" value="ENDO-1,4-BETA-XYLANASE A-RELATED"/>
    <property type="match status" value="1"/>
</dbReference>
<dbReference type="GO" id="GO:0045493">
    <property type="term" value="P:xylan catabolic process"/>
    <property type="evidence" value="ECO:0007669"/>
    <property type="project" value="UniProtKB-UniRule"/>
</dbReference>
<dbReference type="PROSITE" id="PS51761">
    <property type="entry name" value="GH11_3"/>
    <property type="match status" value="1"/>
</dbReference>
<evidence type="ECO:0000256" key="2">
    <source>
        <dbReference type="ARBA" id="ARBA00004851"/>
    </source>
</evidence>
<keyword evidence="4 9" id="KW-0858">Xylan degradation</keyword>
<accession>A0A5P9WDA0</accession>
<feature type="domain" description="CBM6" evidence="12">
    <location>
        <begin position="254"/>
        <end position="371"/>
    </location>
</feature>
<dbReference type="SUPFAM" id="SSF49899">
    <property type="entry name" value="Concanavalin A-like lectins/glucanases"/>
    <property type="match status" value="1"/>
</dbReference>
<dbReference type="InterPro" id="IPR033119">
    <property type="entry name" value="GH11_AS_2"/>
</dbReference>
<comment type="similarity">
    <text evidence="9 10">Belongs to the glycosyl hydrolase 11 (cellulase G) family.</text>
</comment>
<feature type="signal peptide" evidence="11">
    <location>
        <begin position="1"/>
        <end position="27"/>
    </location>
</feature>
<dbReference type="AlphaFoldDB" id="A0A5P9WDA0"/>
<dbReference type="GO" id="GO:0031176">
    <property type="term" value="F:endo-1,4-beta-xylanase activity"/>
    <property type="evidence" value="ECO:0007669"/>
    <property type="project" value="UniProtKB-UniRule"/>
</dbReference>
<reference evidence="14" key="1">
    <citation type="journal article" date="2019" name="Sci. Rep.">
        <title>Microbial diversity analysis and screening for novel xylanase enzymes from the sediment of the Lobios Hot Spring in Spain.</title>
        <authorList>
            <person name="Knapik K."/>
            <person name="Becerra M."/>
            <person name="Gonzalez-Siso M.I."/>
        </authorList>
    </citation>
    <scope>NUCLEOTIDE SEQUENCE</scope>
</reference>
<keyword evidence="6 9" id="KW-0119">Carbohydrate metabolism</keyword>
<dbReference type="InterPro" id="IPR005084">
    <property type="entry name" value="CBM6"/>
</dbReference>
<feature type="domain" description="GH11" evidence="13">
    <location>
        <begin position="30"/>
        <end position="225"/>
    </location>
</feature>
<dbReference type="InterPro" id="IPR001137">
    <property type="entry name" value="Glyco_hydro_11"/>
</dbReference>
<dbReference type="InterPro" id="IPR018208">
    <property type="entry name" value="GH11_AS_1"/>
</dbReference>
<dbReference type="EC" id="3.2.1.8" evidence="3 9"/>
<dbReference type="SUPFAM" id="SSF49785">
    <property type="entry name" value="Galactose-binding domain-like"/>
    <property type="match status" value="1"/>
</dbReference>
<evidence type="ECO:0000259" key="12">
    <source>
        <dbReference type="PROSITE" id="PS51175"/>
    </source>
</evidence>
<sequence length="371" mass="39965">MKNRKGWLFLTSCALLLLAVPALTAQAALTLTSNATGTYDGWDYEFWKDSGGSGTMTLNGGGTFSAQWSGINNILFRMGKKFDSTKTHQQIGTIVDTYSASYSPNGNSYLAIYGWTVDPLVEYYIVDSWGNWRPPGASPIGSISVDGGTYDIYRTTRVNQPSIRGTATFDQYWSVRTSKRTSGMISVSQHFNKWESLGLRMGKMYEVALLVEGYQSSGSANITCQTLTINGTPVGNGTGNCGGSGGGSGGGTSTIVQAENMTKGGQYTSNISSPFTGVALYANNDRVYYTQYFASGTHSFSLRGASSNNNMARVDLRIGGQTKGTFYFGGPYPAVYTLNNISHGTGNQTVELIVTADNGTWDAYLDYLEIK</sequence>
<comment type="pathway">
    <text evidence="2 9 10">Glycan degradation; xylan degradation.</text>
</comment>
<feature type="chain" id="PRO_5024455743" description="Endo-1,4-beta-xylanase" evidence="11">
    <location>
        <begin position="28"/>
        <end position="371"/>
    </location>
</feature>
<dbReference type="SMR" id="A0A5P9WDA0"/>
<proteinExistence type="inferred from homology"/>
<dbReference type="UniPathway" id="UPA00114"/>
<dbReference type="PRINTS" id="PR00911">
    <property type="entry name" value="GLHYDRLASE11"/>
</dbReference>
<keyword evidence="5 9" id="KW-0378">Hydrolase</keyword>
<evidence type="ECO:0000256" key="10">
    <source>
        <dbReference type="RuleBase" id="RU362015"/>
    </source>
</evidence>
<dbReference type="InterPro" id="IPR033123">
    <property type="entry name" value="GH11_dom"/>
</dbReference>
<dbReference type="InterPro" id="IPR008979">
    <property type="entry name" value="Galactose-bd-like_sf"/>
</dbReference>
<name>A0A5P9WDA0_9BACL</name>
<evidence type="ECO:0000313" key="14">
    <source>
        <dbReference type="EMBL" id="QFX79337.1"/>
    </source>
</evidence>
<evidence type="ECO:0000256" key="11">
    <source>
        <dbReference type="SAM" id="SignalP"/>
    </source>
</evidence>
<dbReference type="PROSITE" id="PS51175">
    <property type="entry name" value="CBM6"/>
    <property type="match status" value="1"/>
</dbReference>